<evidence type="ECO:0000256" key="14">
    <source>
        <dbReference type="SAM" id="Phobius"/>
    </source>
</evidence>
<reference evidence="17 18" key="1">
    <citation type="submission" date="2024-10" db="EMBL/GenBank/DDBJ databases">
        <authorList>
            <person name="Kim D."/>
        </authorList>
    </citation>
    <scope>NUCLEOTIDE SEQUENCE [LARGE SCALE GENOMIC DNA]</scope>
    <source>
        <strain evidence="17">Taebaek</strain>
    </source>
</reference>
<evidence type="ECO:0000256" key="6">
    <source>
        <dbReference type="ARBA" id="ARBA00023002"/>
    </source>
</evidence>
<dbReference type="InterPro" id="IPR051689">
    <property type="entry name" value="Sterol_desaturase/TMEM195"/>
</dbReference>
<comment type="similarity">
    <text evidence="9">Belongs to the sterol desaturase family. TMEM195 subfamily.</text>
</comment>
<feature type="transmembrane region" description="Helical" evidence="14">
    <location>
        <begin position="631"/>
        <end position="649"/>
    </location>
</feature>
<evidence type="ECO:0000256" key="3">
    <source>
        <dbReference type="ARBA" id="ARBA00022692"/>
    </source>
</evidence>
<keyword evidence="18" id="KW-1185">Reference proteome</keyword>
<evidence type="ECO:0000313" key="18">
    <source>
        <dbReference type="Proteomes" id="UP001620645"/>
    </source>
</evidence>
<evidence type="ECO:0000256" key="7">
    <source>
        <dbReference type="ARBA" id="ARBA00023004"/>
    </source>
</evidence>
<dbReference type="GO" id="GO:0005789">
    <property type="term" value="C:endoplasmic reticulum membrane"/>
    <property type="evidence" value="ECO:0007669"/>
    <property type="project" value="UniProtKB-SubCell"/>
</dbReference>
<evidence type="ECO:0000259" key="16">
    <source>
        <dbReference type="Pfam" id="PF24858"/>
    </source>
</evidence>
<evidence type="ECO:0000256" key="11">
    <source>
        <dbReference type="ARBA" id="ARBA00040992"/>
    </source>
</evidence>
<dbReference type="PANTHER" id="PTHR21624:SF4">
    <property type="entry name" value="ALKYLGLYCEROL MONOOXYGENASE"/>
    <property type="match status" value="1"/>
</dbReference>
<keyword evidence="8 14" id="KW-0472">Membrane</keyword>
<proteinExistence type="inferred from homology"/>
<sequence length="711" mass="82040">MFQPYVANSVIGCVGALKFVSFFVKGSQITVGGRADFRNSSRGDVVFVLSQEAALRSLRSPWMMLSGFSKPDIPPQLRCILGALSRPFDCLGHFVVDCLWSAANQSLTARIILLLLLFPSSNQRHLSHWFKAVPIDSFPGCFVRPFSSFCLSTLSSSCVPLALAMGPSCALPSPLNCSVSVSDWLSHLFTNTSLAYRLYARLDLTNLRHSLYLLSPYESAVPKWEEVPNYNIQVSAWWMLLVFVEFALLSLTGHSDRFALNDSMCSVFAGMLSQCFKFGGRAVAIFGYVWVWEHFRLIELPWDSPWTWLLCFLTQDLAYYLGHRAVHEFGFFWGFHTIHHSSEYYNFSTALRQAAIQDAGLAAYDILQAFLIPPSIFLVHRYFSEIFQFWMHTSLLGSLSPLGFVFNTPSHHRVHHGRNAYCIDRNFGGVLIIWDRMFRTFEAERKEEPPVYGLIRPERSFDQLWLQFHTLKELLCDKWRLKDEKGQKVFPKWTDKVKALFFPPGWFPGTKIRHFFHWTSLDDHSFGVPPVQLPVQKYDPSLSVWLKAYCLAHFLLLLCIFLHFEYDRAQLGYLDFTLKIAFFICTMQSFGAFFDKKKFAPFLEIFRSFGVLSYYTTRTIIEHKKPQPNRIFIATLFVASAIVWVVVLLRHFVKKEAKAKVTAKDGKENRTIGKELRKDGMMEEKEEERKENTERRGGGERSKRDNCECWI</sequence>
<keyword evidence="4" id="KW-0256">Endoplasmic reticulum</keyword>
<evidence type="ECO:0000313" key="17">
    <source>
        <dbReference type="EMBL" id="KAL3102191.1"/>
    </source>
</evidence>
<dbReference type="InterPro" id="IPR006694">
    <property type="entry name" value="Fatty_acid_hydroxylase"/>
</dbReference>
<dbReference type="InterPro" id="IPR056853">
    <property type="entry name" value="AGMP_C"/>
</dbReference>
<dbReference type="EMBL" id="JBICCN010000026">
    <property type="protein sequence ID" value="KAL3102191.1"/>
    <property type="molecule type" value="Genomic_DNA"/>
</dbReference>
<gene>
    <name evidence="17" type="ORF">niasHS_003600</name>
</gene>
<comment type="catalytic activity">
    <reaction evidence="12">
        <text>1-O-(1,2-saturated-alkyl)-sn-glycerol + (6R)-L-erythro-5,6,7,8-tetrahydrobiopterin + O2 = a 1-(1-hydroxyalkyl)-sn-glycerol + (6R)-L-erythro-6,7-dihydrobiopterin + H2O</text>
        <dbReference type="Rhea" id="RHEA:36255"/>
        <dbReference type="ChEBI" id="CHEBI:15377"/>
        <dbReference type="ChEBI" id="CHEBI:15379"/>
        <dbReference type="ChEBI" id="CHEBI:43120"/>
        <dbReference type="ChEBI" id="CHEBI:59560"/>
        <dbReference type="ChEBI" id="CHEBI:73418"/>
        <dbReference type="ChEBI" id="CHEBI:83957"/>
        <dbReference type="EC" id="1.14.16.5"/>
    </reaction>
</comment>
<evidence type="ECO:0000256" key="4">
    <source>
        <dbReference type="ARBA" id="ARBA00022824"/>
    </source>
</evidence>
<evidence type="ECO:0000256" key="5">
    <source>
        <dbReference type="ARBA" id="ARBA00022989"/>
    </source>
</evidence>
<dbReference type="AlphaFoldDB" id="A0ABD2KH17"/>
<feature type="domain" description="Alkylglycerol monooxygenase C-terminal" evidence="16">
    <location>
        <begin position="546"/>
        <end position="615"/>
    </location>
</feature>
<feature type="transmembrane region" description="Helical" evidence="14">
    <location>
        <begin position="576"/>
        <end position="594"/>
    </location>
</feature>
<evidence type="ECO:0000256" key="2">
    <source>
        <dbReference type="ARBA" id="ARBA00004477"/>
    </source>
</evidence>
<evidence type="ECO:0000259" key="15">
    <source>
        <dbReference type="Pfam" id="PF04116"/>
    </source>
</evidence>
<keyword evidence="6" id="KW-0560">Oxidoreductase</keyword>
<evidence type="ECO:0000256" key="8">
    <source>
        <dbReference type="ARBA" id="ARBA00023136"/>
    </source>
</evidence>
<name>A0ABD2KH17_HETSC</name>
<accession>A0ABD2KH17</accession>
<comment type="cofactor">
    <cofactor evidence="1">
        <name>Fe cation</name>
        <dbReference type="ChEBI" id="CHEBI:24875"/>
    </cofactor>
</comment>
<comment type="caution">
    <text evidence="17">The sequence shown here is derived from an EMBL/GenBank/DDBJ whole genome shotgun (WGS) entry which is preliminary data.</text>
</comment>
<keyword evidence="7" id="KW-0408">Iron</keyword>
<feature type="domain" description="Fatty acid hydroxylase" evidence="15">
    <location>
        <begin position="308"/>
        <end position="440"/>
    </location>
</feature>
<comment type="subcellular location">
    <subcellularLocation>
        <location evidence="2">Endoplasmic reticulum membrane</location>
        <topology evidence="2">Multi-pass membrane protein</topology>
    </subcellularLocation>
</comment>
<dbReference type="EC" id="1.14.16.5" evidence="10"/>
<evidence type="ECO:0000256" key="12">
    <source>
        <dbReference type="ARBA" id="ARBA00047556"/>
    </source>
</evidence>
<dbReference type="Proteomes" id="UP001620645">
    <property type="component" value="Unassembled WGS sequence"/>
</dbReference>
<keyword evidence="5 14" id="KW-1133">Transmembrane helix</keyword>
<evidence type="ECO:0000256" key="13">
    <source>
        <dbReference type="SAM" id="MobiDB-lite"/>
    </source>
</evidence>
<evidence type="ECO:0000256" key="10">
    <source>
        <dbReference type="ARBA" id="ARBA00039026"/>
    </source>
</evidence>
<organism evidence="17 18">
    <name type="scientific">Heterodera schachtii</name>
    <name type="common">Sugarbeet cyst nematode worm</name>
    <name type="synonym">Tylenchus schachtii</name>
    <dbReference type="NCBI Taxonomy" id="97005"/>
    <lineage>
        <taxon>Eukaryota</taxon>
        <taxon>Metazoa</taxon>
        <taxon>Ecdysozoa</taxon>
        <taxon>Nematoda</taxon>
        <taxon>Chromadorea</taxon>
        <taxon>Rhabditida</taxon>
        <taxon>Tylenchina</taxon>
        <taxon>Tylenchomorpha</taxon>
        <taxon>Tylenchoidea</taxon>
        <taxon>Heteroderidae</taxon>
        <taxon>Heteroderinae</taxon>
        <taxon>Heterodera</taxon>
    </lineage>
</organism>
<dbReference type="GO" id="GO:0050479">
    <property type="term" value="F:glyceryl-ether monooxygenase activity"/>
    <property type="evidence" value="ECO:0007669"/>
    <property type="project" value="UniProtKB-EC"/>
</dbReference>
<keyword evidence="3 14" id="KW-0812">Transmembrane</keyword>
<dbReference type="Pfam" id="PF04116">
    <property type="entry name" value="FA_hydroxylase"/>
    <property type="match status" value="1"/>
</dbReference>
<evidence type="ECO:0000256" key="9">
    <source>
        <dbReference type="ARBA" id="ARBA00038190"/>
    </source>
</evidence>
<feature type="transmembrane region" description="Helical" evidence="14">
    <location>
        <begin position="544"/>
        <end position="564"/>
    </location>
</feature>
<evidence type="ECO:0000256" key="1">
    <source>
        <dbReference type="ARBA" id="ARBA00001962"/>
    </source>
</evidence>
<dbReference type="PANTHER" id="PTHR21624">
    <property type="entry name" value="STEROL DESATURASE-RELATED PROTEIN"/>
    <property type="match status" value="1"/>
</dbReference>
<protein>
    <recommendedName>
        <fullName evidence="11">Alkylglycerol monooxygenase</fullName>
        <ecNumber evidence="10">1.14.16.5</ecNumber>
    </recommendedName>
</protein>
<dbReference type="Pfam" id="PF24858">
    <property type="entry name" value="AGMP_C"/>
    <property type="match status" value="1"/>
</dbReference>
<feature type="region of interest" description="Disordered" evidence="13">
    <location>
        <begin position="670"/>
        <end position="711"/>
    </location>
</feature>